<organism evidence="2 3">
    <name type="scientific">Aspergillus glaucus CBS 516.65</name>
    <dbReference type="NCBI Taxonomy" id="1160497"/>
    <lineage>
        <taxon>Eukaryota</taxon>
        <taxon>Fungi</taxon>
        <taxon>Dikarya</taxon>
        <taxon>Ascomycota</taxon>
        <taxon>Pezizomycotina</taxon>
        <taxon>Eurotiomycetes</taxon>
        <taxon>Eurotiomycetidae</taxon>
        <taxon>Eurotiales</taxon>
        <taxon>Aspergillaceae</taxon>
        <taxon>Aspergillus</taxon>
        <taxon>Aspergillus subgen. Aspergillus</taxon>
    </lineage>
</organism>
<dbReference type="EMBL" id="KV878889">
    <property type="protein sequence ID" value="OJJ88558.1"/>
    <property type="molecule type" value="Genomic_DNA"/>
</dbReference>
<protein>
    <submittedName>
        <fullName evidence="2">Uncharacterized protein</fullName>
    </submittedName>
</protein>
<feature type="compositionally biased region" description="Basic and acidic residues" evidence="1">
    <location>
        <begin position="545"/>
        <end position="557"/>
    </location>
</feature>
<feature type="compositionally biased region" description="Low complexity" evidence="1">
    <location>
        <begin position="263"/>
        <end position="274"/>
    </location>
</feature>
<dbReference type="Proteomes" id="UP000184300">
    <property type="component" value="Unassembled WGS sequence"/>
</dbReference>
<dbReference type="AlphaFoldDB" id="A0A1L9VXA4"/>
<feature type="compositionally biased region" description="Polar residues" evidence="1">
    <location>
        <begin position="239"/>
        <end position="257"/>
    </location>
</feature>
<reference evidence="3" key="1">
    <citation type="journal article" date="2017" name="Genome Biol.">
        <title>Comparative genomics reveals high biological diversity and specific adaptations in the industrially and medically important fungal genus Aspergillus.</title>
        <authorList>
            <person name="de Vries R.P."/>
            <person name="Riley R."/>
            <person name="Wiebenga A."/>
            <person name="Aguilar-Osorio G."/>
            <person name="Amillis S."/>
            <person name="Uchima C.A."/>
            <person name="Anderluh G."/>
            <person name="Asadollahi M."/>
            <person name="Askin M."/>
            <person name="Barry K."/>
            <person name="Battaglia E."/>
            <person name="Bayram O."/>
            <person name="Benocci T."/>
            <person name="Braus-Stromeyer S.A."/>
            <person name="Caldana C."/>
            <person name="Canovas D."/>
            <person name="Cerqueira G.C."/>
            <person name="Chen F."/>
            <person name="Chen W."/>
            <person name="Choi C."/>
            <person name="Clum A."/>
            <person name="Dos Santos R.A."/>
            <person name="Damasio A.R."/>
            <person name="Diallinas G."/>
            <person name="Emri T."/>
            <person name="Fekete E."/>
            <person name="Flipphi M."/>
            <person name="Freyberg S."/>
            <person name="Gallo A."/>
            <person name="Gournas C."/>
            <person name="Habgood R."/>
            <person name="Hainaut M."/>
            <person name="Harispe M.L."/>
            <person name="Henrissat B."/>
            <person name="Hilden K.S."/>
            <person name="Hope R."/>
            <person name="Hossain A."/>
            <person name="Karabika E."/>
            <person name="Karaffa L."/>
            <person name="Karanyi Z."/>
            <person name="Krasevec N."/>
            <person name="Kuo A."/>
            <person name="Kusch H."/>
            <person name="LaButti K."/>
            <person name="Lagendijk E.L."/>
            <person name="Lapidus A."/>
            <person name="Levasseur A."/>
            <person name="Lindquist E."/>
            <person name="Lipzen A."/>
            <person name="Logrieco A.F."/>
            <person name="MacCabe A."/>
            <person name="Maekelae M.R."/>
            <person name="Malavazi I."/>
            <person name="Melin P."/>
            <person name="Meyer V."/>
            <person name="Mielnichuk N."/>
            <person name="Miskei M."/>
            <person name="Molnar A.P."/>
            <person name="Mule G."/>
            <person name="Ngan C.Y."/>
            <person name="Orejas M."/>
            <person name="Orosz E."/>
            <person name="Ouedraogo J.P."/>
            <person name="Overkamp K.M."/>
            <person name="Park H.-S."/>
            <person name="Perrone G."/>
            <person name="Piumi F."/>
            <person name="Punt P.J."/>
            <person name="Ram A.F."/>
            <person name="Ramon A."/>
            <person name="Rauscher S."/>
            <person name="Record E."/>
            <person name="Riano-Pachon D.M."/>
            <person name="Robert V."/>
            <person name="Roehrig J."/>
            <person name="Ruller R."/>
            <person name="Salamov A."/>
            <person name="Salih N.S."/>
            <person name="Samson R.A."/>
            <person name="Sandor E."/>
            <person name="Sanguinetti M."/>
            <person name="Schuetze T."/>
            <person name="Sepcic K."/>
            <person name="Shelest E."/>
            <person name="Sherlock G."/>
            <person name="Sophianopoulou V."/>
            <person name="Squina F.M."/>
            <person name="Sun H."/>
            <person name="Susca A."/>
            <person name="Todd R.B."/>
            <person name="Tsang A."/>
            <person name="Unkles S.E."/>
            <person name="van de Wiele N."/>
            <person name="van Rossen-Uffink D."/>
            <person name="Oliveira J.V."/>
            <person name="Vesth T.C."/>
            <person name="Visser J."/>
            <person name="Yu J.-H."/>
            <person name="Zhou M."/>
            <person name="Andersen M.R."/>
            <person name="Archer D.B."/>
            <person name="Baker S.E."/>
            <person name="Benoit I."/>
            <person name="Brakhage A.A."/>
            <person name="Braus G.H."/>
            <person name="Fischer R."/>
            <person name="Frisvad J.C."/>
            <person name="Goldman G.H."/>
            <person name="Houbraken J."/>
            <person name="Oakley B."/>
            <person name="Pocsi I."/>
            <person name="Scazzocchio C."/>
            <person name="Seiboth B."/>
            <person name="vanKuyk P.A."/>
            <person name="Wortman J."/>
            <person name="Dyer P.S."/>
            <person name="Grigoriev I.V."/>
        </authorList>
    </citation>
    <scope>NUCLEOTIDE SEQUENCE [LARGE SCALE GENOMIC DNA]</scope>
    <source>
        <strain evidence="3">CBS 516.65</strain>
    </source>
</reference>
<accession>A0A1L9VXA4</accession>
<dbReference type="GeneID" id="34464350"/>
<evidence type="ECO:0000256" key="1">
    <source>
        <dbReference type="SAM" id="MobiDB-lite"/>
    </source>
</evidence>
<dbReference type="OrthoDB" id="10451302at2759"/>
<name>A0A1L9VXA4_ASPGL</name>
<keyword evidence="3" id="KW-1185">Reference proteome</keyword>
<gene>
    <name evidence="2" type="ORF">ASPGLDRAFT_54592</name>
</gene>
<feature type="compositionally biased region" description="Low complexity" evidence="1">
    <location>
        <begin position="132"/>
        <end position="163"/>
    </location>
</feature>
<dbReference type="VEuPathDB" id="FungiDB:ASPGLDRAFT_54592"/>
<evidence type="ECO:0000313" key="3">
    <source>
        <dbReference type="Proteomes" id="UP000184300"/>
    </source>
</evidence>
<feature type="compositionally biased region" description="Low complexity" evidence="1">
    <location>
        <begin position="191"/>
        <end position="234"/>
    </location>
</feature>
<dbReference type="RefSeq" id="XP_022405234.1">
    <property type="nucleotide sequence ID" value="XM_022548089.1"/>
</dbReference>
<dbReference type="STRING" id="1160497.A0A1L9VXA4"/>
<feature type="region of interest" description="Disordered" evidence="1">
    <location>
        <begin position="130"/>
        <end position="282"/>
    </location>
</feature>
<evidence type="ECO:0000313" key="2">
    <source>
        <dbReference type="EMBL" id="OJJ88558.1"/>
    </source>
</evidence>
<proteinExistence type="predicted"/>
<feature type="region of interest" description="Disordered" evidence="1">
    <location>
        <begin position="515"/>
        <end position="557"/>
    </location>
</feature>
<feature type="compositionally biased region" description="Polar residues" evidence="1">
    <location>
        <begin position="171"/>
        <end position="187"/>
    </location>
</feature>
<sequence length="557" mass="57405">MPPPVYPVTIDDNLVFLWRAIQHSNYTKIDFNLLGNDFQLNREEALECFRELRRAIEDAVYNNYMEKSNDRRESAGPTNILGLAVRRRKEAAEAEVATAAAAEEDAAYEEDEEYYYEGYDEEYTEDEAPHVASANGDASAAGSSRAGASKAGTSNVGSSSVTSLPAGTSKAGLSNANTPNAGSSRVSTPVAGNSKTGSSSAGTSKTGPTNTGHQSAGSSKQVSSASSQPASGTGPLNPDHSNTGPSNAGASQASARPSSAGHPNASRPSAPSSNVGPSNANISASRVAPFNSAPFNVSLNTGHQSTGHTNASKAVNNLTVNSEAGQASQGVKLAPIRAGQSLNLPLPRLTNLAGPPTAQPPNVGSLSTFSPSAIPAPGANSSVLQIIRPPTVPAMSYFHPSAATASAATVSAATSLTSIMIPQVPQPSNPTPSQTEDGPVVLDITSLRCFFGVVDQGVGPTSLNDKLFSRPDFFFPARTPTFPTPYGLDTTGANESQTQAPRLSLPSLSSLYTVPSMLAGRPSSPATVDKGKKRKRASGSGGGMEEDKSDKDKDPAE</sequence>